<dbReference type="InterPro" id="IPR002452">
    <property type="entry name" value="Alpha_tubulin"/>
</dbReference>
<dbReference type="InterPro" id="IPR000217">
    <property type="entry name" value="Tubulin"/>
</dbReference>
<dbReference type="InParanoid" id="A4H729"/>
<dbReference type="AlphaFoldDB" id="A4H729"/>
<evidence type="ECO:0000256" key="2">
    <source>
        <dbReference type="ARBA" id="ARBA00022701"/>
    </source>
</evidence>
<name>A4H729_LEIBR</name>
<dbReference type="KEGG" id="lbz:LBRM_13_0210"/>
<comment type="catalytic activity">
    <reaction evidence="6">
        <text>GTP + H2O = GDP + phosphate + H(+)</text>
        <dbReference type="Rhea" id="RHEA:19669"/>
        <dbReference type="ChEBI" id="CHEBI:15377"/>
        <dbReference type="ChEBI" id="CHEBI:15378"/>
        <dbReference type="ChEBI" id="CHEBI:37565"/>
        <dbReference type="ChEBI" id="CHEBI:43474"/>
        <dbReference type="ChEBI" id="CHEBI:58189"/>
    </reaction>
    <physiologicalReaction direction="left-to-right" evidence="6">
        <dbReference type="Rhea" id="RHEA:19670"/>
    </physiologicalReaction>
</comment>
<keyword evidence="9" id="KW-1185">Reference proteome</keyword>
<dbReference type="GO" id="GO:0005525">
    <property type="term" value="F:GTP binding"/>
    <property type="evidence" value="ECO:0007669"/>
    <property type="project" value="UniProtKB-KW"/>
</dbReference>
<dbReference type="Proteomes" id="UP000007258">
    <property type="component" value="Chromosome 13"/>
</dbReference>
<dbReference type="InterPro" id="IPR036525">
    <property type="entry name" value="Tubulin/FtsZ_GTPase_sf"/>
</dbReference>
<evidence type="ECO:0000259" key="7">
    <source>
        <dbReference type="Pfam" id="PF00091"/>
    </source>
</evidence>
<dbReference type="VEuPathDB" id="TriTrypDB:LbrM.13.0210"/>
<evidence type="ECO:0000256" key="6">
    <source>
        <dbReference type="ARBA" id="ARBA00049117"/>
    </source>
</evidence>
<reference evidence="8 9" key="1">
    <citation type="journal article" date="2007" name="Nat. Genet.">
        <title>Comparative genomic analysis of three Leishmania species that cause diverse human disease.</title>
        <authorList>
            <person name="Peacock C.S."/>
            <person name="Seeger K."/>
            <person name="Harris D."/>
            <person name="Murphy L."/>
            <person name="Ruiz J.C."/>
            <person name="Quail M.A."/>
            <person name="Peters N."/>
            <person name="Adlem E."/>
            <person name="Tivey A."/>
            <person name="Aslett M."/>
            <person name="Kerhornou A."/>
            <person name="Ivens A."/>
            <person name="Fraser A."/>
            <person name="Rajandream M.A."/>
            <person name="Carver T."/>
            <person name="Norbertczak H."/>
            <person name="Chillingworth T."/>
            <person name="Hance Z."/>
            <person name="Jagels K."/>
            <person name="Moule S."/>
            <person name="Ormond D."/>
            <person name="Rutter S."/>
            <person name="Squares R."/>
            <person name="Whitehead S."/>
            <person name="Rabbinowitsch E."/>
            <person name="Arrowsmith C."/>
            <person name="White B."/>
            <person name="Thurston S."/>
            <person name="Bringaud F."/>
            <person name="Baldauf S.L."/>
            <person name="Faulconbridge A."/>
            <person name="Jeffares D."/>
            <person name="Depledge D.P."/>
            <person name="Oyola S.O."/>
            <person name="Hilley J.D."/>
            <person name="Brito L.O."/>
            <person name="Tosi L.R."/>
            <person name="Barrell B."/>
            <person name="Cruz A.K."/>
            <person name="Mottram J.C."/>
            <person name="Smith D.F."/>
            <person name="Berriman M."/>
        </authorList>
    </citation>
    <scope>NUCLEOTIDE SEQUENCE [LARGE SCALE GENOMIC DNA]</scope>
    <source>
        <strain evidence="8 9">MHOM/BR/75/M2904</strain>
    </source>
</reference>
<dbReference type="InterPro" id="IPR003008">
    <property type="entry name" value="Tubulin_FtsZ_GTPase"/>
</dbReference>
<evidence type="ECO:0000256" key="1">
    <source>
        <dbReference type="ARBA" id="ARBA00009636"/>
    </source>
</evidence>
<protein>
    <submittedName>
        <fullName evidence="8">Alpha tubulin</fullName>
    </submittedName>
</protein>
<dbReference type="EMBL" id="FR798987">
    <property type="protein sequence ID" value="CAM45584.2"/>
    <property type="molecule type" value="Genomic_DNA"/>
</dbReference>
<proteinExistence type="inferred from homology"/>
<evidence type="ECO:0000256" key="4">
    <source>
        <dbReference type="ARBA" id="ARBA00022801"/>
    </source>
</evidence>
<gene>
    <name evidence="8" type="ORF">LBRM_13_0210</name>
</gene>
<dbReference type="Pfam" id="PF00091">
    <property type="entry name" value="Tubulin"/>
    <property type="match status" value="1"/>
</dbReference>
<dbReference type="Gene3D" id="3.40.50.1440">
    <property type="entry name" value="Tubulin/FtsZ, GTPase domain"/>
    <property type="match status" value="1"/>
</dbReference>
<keyword evidence="3" id="KW-0547">Nucleotide-binding</keyword>
<dbReference type="PANTHER" id="PTHR11588">
    <property type="entry name" value="TUBULIN"/>
    <property type="match status" value="1"/>
</dbReference>
<dbReference type="GeneID" id="5413658"/>
<keyword evidence="2" id="KW-0493">Microtubule</keyword>
<dbReference type="PRINTS" id="PR01161">
    <property type="entry name" value="TUBULIN"/>
</dbReference>
<dbReference type="GO" id="GO:0005874">
    <property type="term" value="C:microtubule"/>
    <property type="evidence" value="ECO:0007669"/>
    <property type="project" value="UniProtKB-KW"/>
</dbReference>
<dbReference type="SUPFAM" id="SSF52490">
    <property type="entry name" value="Tubulin nucleotide-binding domain-like"/>
    <property type="match status" value="1"/>
</dbReference>
<keyword evidence="5" id="KW-0342">GTP-binding</keyword>
<dbReference type="PRINTS" id="PR01162">
    <property type="entry name" value="ALPHATUBULIN"/>
</dbReference>
<evidence type="ECO:0000313" key="8">
    <source>
        <dbReference type="EMBL" id="CAM45584.2"/>
    </source>
</evidence>
<dbReference type="RefSeq" id="XP_001563165.2">
    <property type="nucleotide sequence ID" value="XM_001563115.2"/>
</dbReference>
<evidence type="ECO:0000313" key="9">
    <source>
        <dbReference type="Proteomes" id="UP000007258"/>
    </source>
</evidence>
<accession>A4H729</accession>
<dbReference type="GO" id="GO:0016787">
    <property type="term" value="F:hydrolase activity"/>
    <property type="evidence" value="ECO:0007669"/>
    <property type="project" value="UniProtKB-KW"/>
</dbReference>
<keyword evidence="4" id="KW-0378">Hydrolase</keyword>
<dbReference type="GO" id="GO:0007017">
    <property type="term" value="P:microtubule-based process"/>
    <property type="evidence" value="ECO:0007669"/>
    <property type="project" value="InterPro"/>
</dbReference>
<evidence type="ECO:0000256" key="5">
    <source>
        <dbReference type="ARBA" id="ARBA00023134"/>
    </source>
</evidence>
<evidence type="ECO:0000256" key="3">
    <source>
        <dbReference type="ARBA" id="ARBA00022741"/>
    </source>
</evidence>
<dbReference type="GO" id="GO:0005200">
    <property type="term" value="F:structural constituent of cytoskeleton"/>
    <property type="evidence" value="ECO:0007669"/>
    <property type="project" value="InterPro"/>
</dbReference>
<sequence length="233" mass="24902">MREAICIHIGQAGCQVGNACWELFCLEHGIQPDGSMPSDKCIGVEDDAFNTFFSETGAGKHVPRSLFLDLEPTVVDEVRTGNVPPAVQPRAAGVWQGGCGEQLRSWSLHDRQGDRGPTSPSPSLPPSVSLAACACVCGGANSISRSTPHIRCPSYFVASLRFLTPHTCRLLCVRVAAHFITPPPTLAPRRQRPPLHTHSFSYCEAVSAQRGEGGREAETHAVAPLFSSSCVSA</sequence>
<feature type="domain" description="Tubulin/FtsZ GTPase" evidence="7">
    <location>
        <begin position="4"/>
        <end position="97"/>
    </location>
</feature>
<reference evidence="8 9" key="2">
    <citation type="journal article" date="2011" name="Genome Res.">
        <title>Chromosome and gene copy number variation allow major structural change between species and strains of Leishmania.</title>
        <authorList>
            <person name="Rogers M.B."/>
            <person name="Hilley J.D."/>
            <person name="Dickens N.J."/>
            <person name="Wilkes J."/>
            <person name="Bates P.A."/>
            <person name="Depledge D.P."/>
            <person name="Harris D."/>
            <person name="Her Y."/>
            <person name="Herzyk P."/>
            <person name="Imamura H."/>
            <person name="Otto T.D."/>
            <person name="Sanders M."/>
            <person name="Seeger K."/>
            <person name="Dujardin J.C."/>
            <person name="Berriman M."/>
            <person name="Smith D.F."/>
            <person name="Hertz-Fowler C."/>
            <person name="Mottram J.C."/>
        </authorList>
    </citation>
    <scope>NUCLEOTIDE SEQUENCE [LARGE SCALE GENOMIC DNA]</scope>
    <source>
        <strain evidence="8 9">MHOM/BR/75/M2904</strain>
    </source>
</reference>
<dbReference type="STRING" id="5660.A4H729"/>
<comment type="similarity">
    <text evidence="1">Belongs to the tubulin family.</text>
</comment>
<organism evidence="8 9">
    <name type="scientific">Leishmania braziliensis</name>
    <dbReference type="NCBI Taxonomy" id="5660"/>
    <lineage>
        <taxon>Eukaryota</taxon>
        <taxon>Discoba</taxon>
        <taxon>Euglenozoa</taxon>
        <taxon>Kinetoplastea</taxon>
        <taxon>Metakinetoplastina</taxon>
        <taxon>Trypanosomatida</taxon>
        <taxon>Trypanosomatidae</taxon>
        <taxon>Leishmaniinae</taxon>
        <taxon>Leishmania</taxon>
        <taxon>Leishmania braziliensis species complex</taxon>
    </lineage>
</organism>